<reference evidence="3 4" key="1">
    <citation type="journal article" date="2018" name="Cell">
        <title>The Chara Genome: Secondary Complexity and Implications for Plant Terrestrialization.</title>
        <authorList>
            <person name="Nishiyama T."/>
            <person name="Sakayama H."/>
            <person name="Vries J.D."/>
            <person name="Buschmann H."/>
            <person name="Saint-Marcoux D."/>
            <person name="Ullrich K.K."/>
            <person name="Haas F.B."/>
            <person name="Vanderstraeten L."/>
            <person name="Becker D."/>
            <person name="Lang D."/>
            <person name="Vosolsobe S."/>
            <person name="Rombauts S."/>
            <person name="Wilhelmsson P.K.I."/>
            <person name="Janitza P."/>
            <person name="Kern R."/>
            <person name="Heyl A."/>
            <person name="Rumpler F."/>
            <person name="Villalobos L.I.A.C."/>
            <person name="Clay J.M."/>
            <person name="Skokan R."/>
            <person name="Toyoda A."/>
            <person name="Suzuki Y."/>
            <person name="Kagoshima H."/>
            <person name="Schijlen E."/>
            <person name="Tajeshwar N."/>
            <person name="Catarino B."/>
            <person name="Hetherington A.J."/>
            <person name="Saltykova A."/>
            <person name="Bonnot C."/>
            <person name="Breuninger H."/>
            <person name="Symeonidi A."/>
            <person name="Radhakrishnan G.V."/>
            <person name="Van Nieuwerburgh F."/>
            <person name="Deforce D."/>
            <person name="Chang C."/>
            <person name="Karol K.G."/>
            <person name="Hedrich R."/>
            <person name="Ulvskov P."/>
            <person name="Glockner G."/>
            <person name="Delwiche C.F."/>
            <person name="Petrasek J."/>
            <person name="Van de Peer Y."/>
            <person name="Friml J."/>
            <person name="Beilby M."/>
            <person name="Dolan L."/>
            <person name="Kohara Y."/>
            <person name="Sugano S."/>
            <person name="Fujiyama A."/>
            <person name="Delaux P.-M."/>
            <person name="Quint M."/>
            <person name="TheiBen G."/>
            <person name="Hagemann M."/>
            <person name="Harholt J."/>
            <person name="Dunand C."/>
            <person name="Zachgo S."/>
            <person name="Langdale J."/>
            <person name="Maumus F."/>
            <person name="Straeten D.V.D."/>
            <person name="Gould S.B."/>
            <person name="Rensing S.A."/>
        </authorList>
    </citation>
    <scope>NUCLEOTIDE SEQUENCE [LARGE SCALE GENOMIC DNA]</scope>
    <source>
        <strain evidence="3 4">S276</strain>
    </source>
</reference>
<feature type="region of interest" description="Disordered" evidence="1">
    <location>
        <begin position="115"/>
        <end position="137"/>
    </location>
</feature>
<feature type="domain" description="Adaptor protein ClpS core" evidence="2">
    <location>
        <begin position="149"/>
        <end position="215"/>
    </location>
</feature>
<dbReference type="GO" id="GO:1903052">
    <property type="term" value="P:positive regulation of proteolysis involved in protein catabolic process"/>
    <property type="evidence" value="ECO:0007669"/>
    <property type="project" value="EnsemblPlants"/>
</dbReference>
<feature type="region of interest" description="Disordered" evidence="1">
    <location>
        <begin position="19"/>
        <end position="42"/>
    </location>
</feature>
<dbReference type="SUPFAM" id="SSF54736">
    <property type="entry name" value="ClpS-like"/>
    <property type="match status" value="1"/>
</dbReference>
<feature type="compositionally biased region" description="Gly residues" evidence="1">
    <location>
        <begin position="22"/>
        <end position="39"/>
    </location>
</feature>
<evidence type="ECO:0000259" key="2">
    <source>
        <dbReference type="Pfam" id="PF02617"/>
    </source>
</evidence>
<gene>
    <name evidence="3" type="ORF">CBR_g40856</name>
</gene>
<dbReference type="PANTHER" id="PTHR33473:SF17">
    <property type="entry name" value="ATP-DEPENDENT CLP PROTEASE ADAPTER PROTEIN CLPS1, CHLOROPLASTIC"/>
    <property type="match status" value="1"/>
</dbReference>
<sequence>MMASSSGWTVASSVGRPVVRSAGGGGAAGGGGGGTGAGVGACSPPVSGVVCPSLTVLGSGSASSPLAQQHRQLGSLLRESDRSDWGSLPVASKLTAAAVGRRTCIRSVTLPGRSSGGGVLDKPSPVIDKPTPGRESEFDLRKDTKKKMSPPYKVLLHNDNFNKREYVVQVLMKCIPGMTLEGAFSIMNEAHIYGLSCVIVCGQDEAEEHCQSLRNNGLISSIEPDIN</sequence>
<dbReference type="OrthoDB" id="2013930at2759"/>
<dbReference type="Pfam" id="PF02617">
    <property type="entry name" value="ClpS"/>
    <property type="match status" value="1"/>
</dbReference>
<accession>A0A388K2A3</accession>
<keyword evidence="4" id="KW-1185">Reference proteome</keyword>
<dbReference type="GO" id="GO:0006508">
    <property type="term" value="P:proteolysis"/>
    <property type="evidence" value="ECO:0007669"/>
    <property type="project" value="InterPro"/>
</dbReference>
<dbReference type="Gramene" id="GBG64157">
    <property type="protein sequence ID" value="GBG64157"/>
    <property type="gene ID" value="CBR_g40856"/>
</dbReference>
<proteinExistence type="predicted"/>
<dbReference type="Gene3D" id="3.30.1390.10">
    <property type="match status" value="1"/>
</dbReference>
<dbReference type="InterPro" id="IPR022935">
    <property type="entry name" value="ClpS"/>
</dbReference>
<evidence type="ECO:0000313" key="3">
    <source>
        <dbReference type="EMBL" id="GBG64157.1"/>
    </source>
</evidence>
<dbReference type="PANTHER" id="PTHR33473">
    <property type="entry name" value="ATP-DEPENDENT CLP PROTEASE ADAPTER PROTEIN CLPS1, CHLOROPLASTIC"/>
    <property type="match status" value="1"/>
</dbReference>
<dbReference type="EMBL" id="BFEA01000047">
    <property type="protein sequence ID" value="GBG64157.1"/>
    <property type="molecule type" value="Genomic_DNA"/>
</dbReference>
<dbReference type="GO" id="GO:0030163">
    <property type="term" value="P:protein catabolic process"/>
    <property type="evidence" value="ECO:0007669"/>
    <property type="project" value="InterPro"/>
</dbReference>
<comment type="caution">
    <text evidence="3">The sequence shown here is derived from an EMBL/GenBank/DDBJ whole genome shotgun (WGS) entry which is preliminary data.</text>
</comment>
<protein>
    <recommendedName>
        <fullName evidence="2">Adaptor protein ClpS core domain-containing protein</fullName>
    </recommendedName>
</protein>
<dbReference type="GO" id="GO:0030674">
    <property type="term" value="F:protein-macromolecule adaptor activity"/>
    <property type="evidence" value="ECO:0007669"/>
    <property type="project" value="EnsemblPlants"/>
</dbReference>
<name>A0A388K2A3_CHABU</name>
<dbReference type="STRING" id="69332.A0A388K2A3"/>
<dbReference type="InterPro" id="IPR014719">
    <property type="entry name" value="Ribosomal_bL12_C/ClpS-like"/>
</dbReference>
<dbReference type="AlphaFoldDB" id="A0A388K2A3"/>
<evidence type="ECO:0000256" key="1">
    <source>
        <dbReference type="SAM" id="MobiDB-lite"/>
    </source>
</evidence>
<evidence type="ECO:0000313" key="4">
    <source>
        <dbReference type="Proteomes" id="UP000265515"/>
    </source>
</evidence>
<dbReference type="InterPro" id="IPR003769">
    <property type="entry name" value="ClpS_core"/>
</dbReference>
<dbReference type="Proteomes" id="UP000265515">
    <property type="component" value="Unassembled WGS sequence"/>
</dbReference>
<organism evidence="3 4">
    <name type="scientific">Chara braunii</name>
    <name type="common">Braun's stonewort</name>
    <dbReference type="NCBI Taxonomy" id="69332"/>
    <lineage>
        <taxon>Eukaryota</taxon>
        <taxon>Viridiplantae</taxon>
        <taxon>Streptophyta</taxon>
        <taxon>Charophyceae</taxon>
        <taxon>Charales</taxon>
        <taxon>Characeae</taxon>
        <taxon>Chara</taxon>
    </lineage>
</organism>